<evidence type="ECO:0000259" key="2">
    <source>
        <dbReference type="Pfam" id="PF18935"/>
    </source>
</evidence>
<reference evidence="3 4" key="1">
    <citation type="submission" date="2018-11" db="EMBL/GenBank/DDBJ databases">
        <authorList>
            <person name="Zhou Z."/>
            <person name="Wang G."/>
        </authorList>
    </citation>
    <scope>NUCLEOTIDE SEQUENCE [LARGE SCALE GENOMIC DNA]</scope>
    <source>
        <strain evidence="3 4">KCTC52004</strain>
    </source>
</reference>
<dbReference type="RefSeq" id="WP_124870468.1">
    <property type="nucleotide sequence ID" value="NZ_RQJO01000007.1"/>
</dbReference>
<dbReference type="EMBL" id="RQJO01000007">
    <property type="protein sequence ID" value="RRB06785.1"/>
    <property type="molecule type" value="Genomic_DNA"/>
</dbReference>
<proteinExistence type="predicted"/>
<feature type="domain" description="DUF5683" evidence="2">
    <location>
        <begin position="63"/>
        <end position="213"/>
    </location>
</feature>
<keyword evidence="4" id="KW-1185">Reference proteome</keyword>
<name>A0A3P1C049_9BACT</name>
<feature type="chain" id="PRO_5018289844" description="DUF5683 domain-containing protein" evidence="1">
    <location>
        <begin position="28"/>
        <end position="215"/>
    </location>
</feature>
<dbReference type="Pfam" id="PF18935">
    <property type="entry name" value="DUF5683"/>
    <property type="match status" value="1"/>
</dbReference>
<accession>A0A3P1C049</accession>
<protein>
    <recommendedName>
        <fullName evidence="2">DUF5683 domain-containing protein</fullName>
    </recommendedName>
</protein>
<dbReference type="Proteomes" id="UP000271925">
    <property type="component" value="Unassembled WGS sequence"/>
</dbReference>
<evidence type="ECO:0000313" key="3">
    <source>
        <dbReference type="EMBL" id="RRB06785.1"/>
    </source>
</evidence>
<gene>
    <name evidence="3" type="ORF">EHT25_03045</name>
</gene>
<organism evidence="3 4">
    <name type="scientific">Larkinella rosea</name>
    <dbReference type="NCBI Taxonomy" id="2025312"/>
    <lineage>
        <taxon>Bacteria</taxon>
        <taxon>Pseudomonadati</taxon>
        <taxon>Bacteroidota</taxon>
        <taxon>Cytophagia</taxon>
        <taxon>Cytophagales</taxon>
        <taxon>Spirosomataceae</taxon>
        <taxon>Larkinella</taxon>
    </lineage>
</organism>
<evidence type="ECO:0000256" key="1">
    <source>
        <dbReference type="SAM" id="SignalP"/>
    </source>
</evidence>
<dbReference type="OrthoDB" id="9813910at2"/>
<dbReference type="AlphaFoldDB" id="A0A3P1C049"/>
<feature type="signal peptide" evidence="1">
    <location>
        <begin position="1"/>
        <end position="27"/>
    </location>
</feature>
<comment type="caution">
    <text evidence="3">The sequence shown here is derived from an EMBL/GenBank/DDBJ whole genome shotgun (WGS) entry which is preliminary data.</text>
</comment>
<evidence type="ECO:0000313" key="4">
    <source>
        <dbReference type="Proteomes" id="UP000271925"/>
    </source>
</evidence>
<keyword evidence="1" id="KW-0732">Signal</keyword>
<dbReference type="InterPro" id="IPR043738">
    <property type="entry name" value="DUF5683"/>
</dbReference>
<sequence length="215" mass="23658">MKKWRNFVGVSAFVLLAGMSMGQTPSASPVGKTELITTDTTSKVVAADTVPLTAKQNAAIRKIVPRQSTIRSALVPGWGQISNGHWWKVPIIYAGFGTMIYFSRQYSKDYKFYRKYGIIANYSPGQVTQVPGYSVDIGVAQLERAARAVARYRDYNLLGCGLLWGVNVIEANVTAHLKTFDISEDLTMQVKPGLLMPVIGPLPVPGIRIAFQFKN</sequence>